<dbReference type="Pfam" id="PF13527">
    <property type="entry name" value="Acetyltransf_9"/>
    <property type="match status" value="1"/>
</dbReference>
<dbReference type="SUPFAM" id="SSF55729">
    <property type="entry name" value="Acyl-CoA N-acyltransferases (Nat)"/>
    <property type="match status" value="1"/>
</dbReference>
<sequence length="250" mass="27126">MAQTLHDLGLQLAANRQYWAGWAGADPDADLAVYRSDIRHGMLNGVLRVRDRPLDEAITEARQRLAGSRWVWWVGADSDEGTAEGLLAAGARQVSGPPVMAVDVTTVANVEAPADLKIVTVAERAQMSEYVAAYAEPLGFDLDGLEPVIERELDFGYPDVIRLAGIVDGRTVATCALLLGAEVGGLFCVATDRAYRGRGIATALTLDALRIVRESGRRVATLQASSDGEPVYRRIGFETVSHYRMFRLPE</sequence>
<evidence type="ECO:0000313" key="2">
    <source>
        <dbReference type="EMBL" id="GIG02921.1"/>
    </source>
</evidence>
<protein>
    <submittedName>
        <fullName evidence="2">Acetyltransferase</fullName>
    </submittedName>
</protein>
<feature type="domain" description="N-acetyltransferase" evidence="1">
    <location>
        <begin position="116"/>
        <end position="250"/>
    </location>
</feature>
<keyword evidence="3" id="KW-1185">Reference proteome</keyword>
<accession>A0A8J3P605</accession>
<dbReference type="Gene3D" id="3.40.630.30">
    <property type="match status" value="1"/>
</dbReference>
<dbReference type="AlphaFoldDB" id="A0A8J3P605"/>
<dbReference type="PROSITE" id="PS51186">
    <property type="entry name" value="GNAT"/>
    <property type="match status" value="1"/>
</dbReference>
<dbReference type="GO" id="GO:0034069">
    <property type="term" value="F:aminoglycoside N-acetyltransferase activity"/>
    <property type="evidence" value="ECO:0007669"/>
    <property type="project" value="TreeGrafter"/>
</dbReference>
<organism evidence="2 3">
    <name type="scientific">Catellatospora citrea</name>
    <dbReference type="NCBI Taxonomy" id="53366"/>
    <lineage>
        <taxon>Bacteria</taxon>
        <taxon>Bacillati</taxon>
        <taxon>Actinomycetota</taxon>
        <taxon>Actinomycetes</taxon>
        <taxon>Micromonosporales</taxon>
        <taxon>Micromonosporaceae</taxon>
        <taxon>Catellatospora</taxon>
    </lineage>
</organism>
<dbReference type="InterPro" id="IPR000182">
    <property type="entry name" value="GNAT_dom"/>
</dbReference>
<evidence type="ECO:0000313" key="3">
    <source>
        <dbReference type="Proteomes" id="UP000659904"/>
    </source>
</evidence>
<dbReference type="RefSeq" id="WP_120319119.1">
    <property type="nucleotide sequence ID" value="NZ_BONH01000063.1"/>
</dbReference>
<dbReference type="GO" id="GO:0030649">
    <property type="term" value="P:aminoglycoside antibiotic catabolic process"/>
    <property type="evidence" value="ECO:0007669"/>
    <property type="project" value="TreeGrafter"/>
</dbReference>
<name>A0A8J3P605_9ACTN</name>
<dbReference type="EMBL" id="BONH01000063">
    <property type="protein sequence ID" value="GIG02921.1"/>
    <property type="molecule type" value="Genomic_DNA"/>
</dbReference>
<gene>
    <name evidence="2" type="ORF">Cci01nite_80140</name>
</gene>
<dbReference type="CDD" id="cd04301">
    <property type="entry name" value="NAT_SF"/>
    <property type="match status" value="1"/>
</dbReference>
<dbReference type="InterPro" id="IPR016181">
    <property type="entry name" value="Acyl_CoA_acyltransferase"/>
</dbReference>
<dbReference type="InterPro" id="IPR051554">
    <property type="entry name" value="Acetyltransferase_Eis"/>
</dbReference>
<dbReference type="Proteomes" id="UP000659904">
    <property type="component" value="Unassembled WGS sequence"/>
</dbReference>
<dbReference type="PANTHER" id="PTHR37817:SF1">
    <property type="entry name" value="N-ACETYLTRANSFERASE EIS"/>
    <property type="match status" value="1"/>
</dbReference>
<comment type="caution">
    <text evidence="2">The sequence shown here is derived from an EMBL/GenBank/DDBJ whole genome shotgun (WGS) entry which is preliminary data.</text>
</comment>
<dbReference type="PANTHER" id="PTHR37817">
    <property type="entry name" value="N-ACETYLTRANSFERASE EIS"/>
    <property type="match status" value="1"/>
</dbReference>
<evidence type="ECO:0000259" key="1">
    <source>
        <dbReference type="PROSITE" id="PS51186"/>
    </source>
</evidence>
<reference evidence="2 3" key="1">
    <citation type="submission" date="2021-01" db="EMBL/GenBank/DDBJ databases">
        <title>Whole genome shotgun sequence of Catellatospora citrea NBRC 14495.</title>
        <authorList>
            <person name="Komaki H."/>
            <person name="Tamura T."/>
        </authorList>
    </citation>
    <scope>NUCLEOTIDE SEQUENCE [LARGE SCALE GENOMIC DNA]</scope>
    <source>
        <strain evidence="2 3">NBRC 14495</strain>
    </source>
</reference>
<proteinExistence type="predicted"/>